<name>A0A8H6JMM0_9PEZI</name>
<protein>
    <submittedName>
        <fullName evidence="2">Uncharacterized protein</fullName>
    </submittedName>
</protein>
<organism evidence="2 3">
    <name type="scientific">Colletotrichum sojae</name>
    <dbReference type="NCBI Taxonomy" id="2175907"/>
    <lineage>
        <taxon>Eukaryota</taxon>
        <taxon>Fungi</taxon>
        <taxon>Dikarya</taxon>
        <taxon>Ascomycota</taxon>
        <taxon>Pezizomycotina</taxon>
        <taxon>Sordariomycetes</taxon>
        <taxon>Hypocreomycetidae</taxon>
        <taxon>Glomerellales</taxon>
        <taxon>Glomerellaceae</taxon>
        <taxon>Colletotrichum</taxon>
        <taxon>Colletotrichum orchidearum species complex</taxon>
    </lineage>
</organism>
<feature type="compositionally biased region" description="Basic and acidic residues" evidence="1">
    <location>
        <begin position="25"/>
        <end position="37"/>
    </location>
</feature>
<feature type="region of interest" description="Disordered" evidence="1">
    <location>
        <begin position="1"/>
        <end position="38"/>
    </location>
</feature>
<evidence type="ECO:0000256" key="1">
    <source>
        <dbReference type="SAM" id="MobiDB-lite"/>
    </source>
</evidence>
<comment type="caution">
    <text evidence="2">The sequence shown here is derived from an EMBL/GenBank/DDBJ whole genome shotgun (WGS) entry which is preliminary data.</text>
</comment>
<evidence type="ECO:0000313" key="2">
    <source>
        <dbReference type="EMBL" id="KAF6815415.1"/>
    </source>
</evidence>
<keyword evidence="3" id="KW-1185">Reference proteome</keyword>
<dbReference type="EMBL" id="WIGN01000035">
    <property type="protein sequence ID" value="KAF6815415.1"/>
    <property type="molecule type" value="Genomic_DNA"/>
</dbReference>
<proteinExistence type="predicted"/>
<evidence type="ECO:0000313" key="3">
    <source>
        <dbReference type="Proteomes" id="UP000652219"/>
    </source>
</evidence>
<dbReference type="Proteomes" id="UP000652219">
    <property type="component" value="Unassembled WGS sequence"/>
</dbReference>
<accession>A0A8H6JMM0</accession>
<sequence>MRANDVAAEGEGRLRLVREEEEVEKTEAGEGKKDTYEFSKPLSAPWDEAGVIPSDGWERMMIGVWPQQMEDRWILAHVVDNGEEGIVFARSWTGFPIAKVFVIPASNDATAKKVARITWEGDNERWGSEDGEAAAKRLVARFARGRFQVDLVDGEIPNDE</sequence>
<dbReference type="AlphaFoldDB" id="A0A8H6JMM0"/>
<reference evidence="2 3" key="1">
    <citation type="journal article" date="2020" name="Phytopathology">
        <title>Genome Sequence Resources of Colletotrichum truncatum, C. plurivorum, C. musicola, and C. sojae: Four Species Pathogenic to Soybean (Glycine max).</title>
        <authorList>
            <person name="Rogerio F."/>
            <person name="Boufleur T.R."/>
            <person name="Ciampi-Guillardi M."/>
            <person name="Sukno S.A."/>
            <person name="Thon M.R."/>
            <person name="Massola Junior N.S."/>
            <person name="Baroncelli R."/>
        </authorList>
    </citation>
    <scope>NUCLEOTIDE SEQUENCE [LARGE SCALE GENOMIC DNA]</scope>
    <source>
        <strain evidence="2 3">LFN0009</strain>
    </source>
</reference>
<gene>
    <name evidence="2" type="ORF">CSOJ01_03498</name>
</gene>